<dbReference type="RefSeq" id="WP_207638318.1">
    <property type="nucleotide sequence ID" value="NZ_DAMANS010000049.1"/>
</dbReference>
<accession>A0A1G8SMT0</accession>
<keyword evidence="1" id="KW-0238">DNA-binding</keyword>
<dbReference type="AlphaFoldDB" id="A0A1G8SMT0"/>
<dbReference type="InterPro" id="IPR003735">
    <property type="entry name" value="Metal_Tscrpt_repr"/>
</dbReference>
<dbReference type="Proteomes" id="UP000183255">
    <property type="component" value="Unassembled WGS sequence"/>
</dbReference>
<sequence length="84" mass="9684">MVDKKKMINRISRAEGQLRGITKMLEEERDCREVVIQLAAVKASVEKVIHLMVTENLMNCVVKDGEEVSKEKLEEALELIFRIK</sequence>
<proteinExistence type="predicted"/>
<dbReference type="GO" id="GO:0046872">
    <property type="term" value="F:metal ion binding"/>
    <property type="evidence" value="ECO:0007669"/>
    <property type="project" value="InterPro"/>
</dbReference>
<dbReference type="GO" id="GO:0003677">
    <property type="term" value="F:DNA binding"/>
    <property type="evidence" value="ECO:0007669"/>
    <property type="project" value="UniProtKB-KW"/>
</dbReference>
<dbReference type="Gene3D" id="1.20.58.1000">
    <property type="entry name" value="Metal-sensitive repressor, helix protomer"/>
    <property type="match status" value="1"/>
</dbReference>
<reference evidence="1 2" key="1">
    <citation type="submission" date="2016-10" db="EMBL/GenBank/DDBJ databases">
        <authorList>
            <person name="de Groot N.N."/>
        </authorList>
    </citation>
    <scope>NUCLEOTIDE SEQUENCE [LARGE SCALE GENOMIC DNA]</scope>
    <source>
        <strain evidence="1 2">CGMCC 1.5058</strain>
    </source>
</reference>
<dbReference type="EMBL" id="FNDZ01000013">
    <property type="protein sequence ID" value="SDJ30556.1"/>
    <property type="molecule type" value="Genomic_DNA"/>
</dbReference>
<dbReference type="Pfam" id="PF02583">
    <property type="entry name" value="Trns_repr_metal"/>
    <property type="match status" value="1"/>
</dbReference>
<dbReference type="GO" id="GO:0045892">
    <property type="term" value="P:negative regulation of DNA-templated transcription"/>
    <property type="evidence" value="ECO:0007669"/>
    <property type="project" value="UniProtKB-ARBA"/>
</dbReference>
<dbReference type="PANTHER" id="PTHR33677:SF5">
    <property type="entry name" value="TRANSCRIPTIONAL REPRESSOR FRMR"/>
    <property type="match status" value="1"/>
</dbReference>
<evidence type="ECO:0000313" key="2">
    <source>
        <dbReference type="Proteomes" id="UP000183255"/>
    </source>
</evidence>
<gene>
    <name evidence="1" type="ORF">SAMN05421804_11313</name>
</gene>
<protein>
    <submittedName>
        <fullName evidence="1">DNA-binding transcriptional regulator, FrmR family</fullName>
    </submittedName>
</protein>
<evidence type="ECO:0000313" key="1">
    <source>
        <dbReference type="EMBL" id="SDJ30556.1"/>
    </source>
</evidence>
<name>A0A1G8SMT0_9CLOT</name>
<organism evidence="1 2">
    <name type="scientific">Proteiniclasticum ruminis</name>
    <dbReference type="NCBI Taxonomy" id="398199"/>
    <lineage>
        <taxon>Bacteria</taxon>
        <taxon>Bacillati</taxon>
        <taxon>Bacillota</taxon>
        <taxon>Clostridia</taxon>
        <taxon>Eubacteriales</taxon>
        <taxon>Clostridiaceae</taxon>
        <taxon>Proteiniclasticum</taxon>
    </lineage>
</organism>
<dbReference type="InterPro" id="IPR038390">
    <property type="entry name" value="Metal_Tscrpt_repr_sf"/>
</dbReference>
<dbReference type="PANTHER" id="PTHR33677">
    <property type="entry name" value="TRANSCRIPTIONAL REPRESSOR FRMR-RELATED"/>
    <property type="match status" value="1"/>
</dbReference>